<dbReference type="RefSeq" id="XP_026605362.1">
    <property type="nucleotide sequence ID" value="XM_026746366.1"/>
</dbReference>
<feature type="compositionally biased region" description="Acidic residues" evidence="2">
    <location>
        <begin position="578"/>
        <end position="600"/>
    </location>
</feature>
<sequence>MDRQPSRIHQTFGETSLGCNATAIQGFFQGCSITTNAALTPETVLQIELLTKLLSATHLPADSSRIFMSVSQLGFLGGSKEQVLREHDAKSVIGNVNNILQELSRPLDSTDASGNTLLAQKSFKANHTERADALAMLGRILDAATEVHINNEAIAYRRSRPGDFESMRMARITHERAIPHCKVRIQAWKSEVQNKKGRKRKYERFSARVDIQPELVGDVERRSCISVYLHQIVDFDHLVARTTLLPPAIIARRMVPDNSPVFQYIQENNFKGFQQLLHKGDASVWDCDSSGRSLITCAFRLGRTQFCRYLIENGADIDCVEHSFLSPGRYVPLLDQTILEEMGFLIRFPRDPKLLDSSERLDCSRPLDSPEPLDRDLAFNECRRMILEAGADPTTTVGERCLFLRMLCSTKFEERNLSKPTVLNLILRHSSHYLRTKERDSMGRTLLLQYCAPAEESLGPRVQGIKTLLQLGFSLDDRDNELNTCLHLSLEHFLAFIAGSQDSSPDDVDRNIFGSIDAMVYMLRCGADINAVNRNGETPADVVHRNIDFPLADYSDGYASLLEVWEDVLDEYYNGTISEEESGGDGEDDDGGGVVLQEEE</sequence>
<dbReference type="SUPFAM" id="SSF48403">
    <property type="entry name" value="Ankyrin repeat"/>
    <property type="match status" value="1"/>
</dbReference>
<dbReference type="AlphaFoldDB" id="A0A3D8SD59"/>
<evidence type="ECO:0000256" key="2">
    <source>
        <dbReference type="SAM" id="MobiDB-lite"/>
    </source>
</evidence>
<organism evidence="3 4">
    <name type="scientific">Aspergillus mulundensis</name>
    <dbReference type="NCBI Taxonomy" id="1810919"/>
    <lineage>
        <taxon>Eukaryota</taxon>
        <taxon>Fungi</taxon>
        <taxon>Dikarya</taxon>
        <taxon>Ascomycota</taxon>
        <taxon>Pezizomycotina</taxon>
        <taxon>Eurotiomycetes</taxon>
        <taxon>Eurotiomycetidae</taxon>
        <taxon>Eurotiales</taxon>
        <taxon>Aspergillaceae</taxon>
        <taxon>Aspergillus</taxon>
        <taxon>Aspergillus subgen. Nidulantes</taxon>
    </lineage>
</organism>
<gene>
    <name evidence="3" type="ORF">DSM5745_04350</name>
</gene>
<evidence type="ECO:0000313" key="3">
    <source>
        <dbReference type="EMBL" id="RDW84024.1"/>
    </source>
</evidence>
<protein>
    <submittedName>
        <fullName evidence="3">Uncharacterized protein</fullName>
    </submittedName>
</protein>
<reference evidence="3 4" key="1">
    <citation type="journal article" date="2018" name="IMA Fungus">
        <title>IMA Genome-F 9: Draft genome sequence of Annulohypoxylon stygium, Aspergillus mulundensis, Berkeleyomyces basicola (syn. Thielaviopsis basicola), Ceratocystis smalleyi, two Cercospora beticola strains, Coleophoma cylindrospora, Fusarium fracticaudum, Phialophora cf. hyalina, and Morchella septimelata.</title>
        <authorList>
            <person name="Wingfield B.D."/>
            <person name="Bills G.F."/>
            <person name="Dong Y."/>
            <person name="Huang W."/>
            <person name="Nel W.J."/>
            <person name="Swalarsk-Parry B.S."/>
            <person name="Vaghefi N."/>
            <person name="Wilken P.M."/>
            <person name="An Z."/>
            <person name="de Beer Z.W."/>
            <person name="De Vos L."/>
            <person name="Chen L."/>
            <person name="Duong T.A."/>
            <person name="Gao Y."/>
            <person name="Hammerbacher A."/>
            <person name="Kikkert J.R."/>
            <person name="Li Y."/>
            <person name="Li H."/>
            <person name="Li K."/>
            <person name="Li Q."/>
            <person name="Liu X."/>
            <person name="Ma X."/>
            <person name="Naidoo K."/>
            <person name="Pethybridge S.J."/>
            <person name="Sun J."/>
            <person name="Steenkamp E.T."/>
            <person name="van der Nest M.A."/>
            <person name="van Wyk S."/>
            <person name="Wingfield M.J."/>
            <person name="Xiong C."/>
            <person name="Yue Q."/>
            <person name="Zhang X."/>
        </authorList>
    </citation>
    <scope>NUCLEOTIDE SEQUENCE [LARGE SCALE GENOMIC DNA]</scope>
    <source>
        <strain evidence="3 4">DSM 5745</strain>
    </source>
</reference>
<evidence type="ECO:0000313" key="4">
    <source>
        <dbReference type="Proteomes" id="UP000256690"/>
    </source>
</evidence>
<dbReference type="InterPro" id="IPR036770">
    <property type="entry name" value="Ankyrin_rpt-contain_sf"/>
</dbReference>
<name>A0A3D8SD59_9EURO</name>
<keyword evidence="4" id="KW-1185">Reference proteome</keyword>
<dbReference type="PROSITE" id="PS51257">
    <property type="entry name" value="PROKAR_LIPOPROTEIN"/>
    <property type="match status" value="1"/>
</dbReference>
<feature type="region of interest" description="Disordered" evidence="2">
    <location>
        <begin position="577"/>
        <end position="600"/>
    </location>
</feature>
<dbReference type="OrthoDB" id="4158831at2759"/>
<dbReference type="PROSITE" id="PS50088">
    <property type="entry name" value="ANK_REPEAT"/>
    <property type="match status" value="1"/>
</dbReference>
<dbReference type="GeneID" id="38114720"/>
<accession>A0A3D8SD59</accession>
<dbReference type="Proteomes" id="UP000256690">
    <property type="component" value="Unassembled WGS sequence"/>
</dbReference>
<comment type="caution">
    <text evidence="3">The sequence shown here is derived from an EMBL/GenBank/DDBJ whole genome shotgun (WGS) entry which is preliminary data.</text>
</comment>
<dbReference type="STRING" id="1810919.A0A3D8SD59"/>
<keyword evidence="1" id="KW-0040">ANK repeat</keyword>
<proteinExistence type="predicted"/>
<dbReference type="Gene3D" id="1.25.40.20">
    <property type="entry name" value="Ankyrin repeat-containing domain"/>
    <property type="match status" value="2"/>
</dbReference>
<dbReference type="EMBL" id="PVWQ01000004">
    <property type="protein sequence ID" value="RDW84024.1"/>
    <property type="molecule type" value="Genomic_DNA"/>
</dbReference>
<dbReference type="InterPro" id="IPR002110">
    <property type="entry name" value="Ankyrin_rpt"/>
</dbReference>
<dbReference type="SMART" id="SM00248">
    <property type="entry name" value="ANK"/>
    <property type="match status" value="2"/>
</dbReference>
<feature type="repeat" description="ANK" evidence="1">
    <location>
        <begin position="290"/>
        <end position="322"/>
    </location>
</feature>
<evidence type="ECO:0000256" key="1">
    <source>
        <dbReference type="PROSITE-ProRule" id="PRU00023"/>
    </source>
</evidence>